<protein>
    <submittedName>
        <fullName evidence="6">Amidohydrolase</fullName>
    </submittedName>
</protein>
<dbReference type="Pfam" id="PF01979">
    <property type="entry name" value="Amidohydro_1"/>
    <property type="match status" value="1"/>
</dbReference>
<dbReference type="Pfam" id="PF22039">
    <property type="entry name" value="HUTI_composite_bact"/>
    <property type="match status" value="1"/>
</dbReference>
<dbReference type="SUPFAM" id="SSF51556">
    <property type="entry name" value="Metallo-dependent hydrolases"/>
    <property type="match status" value="1"/>
</dbReference>
<dbReference type="GO" id="GO:0016810">
    <property type="term" value="F:hydrolase activity, acting on carbon-nitrogen (but not peptide) bonds"/>
    <property type="evidence" value="ECO:0007669"/>
    <property type="project" value="InterPro"/>
</dbReference>
<proteinExistence type="predicted"/>
<dbReference type="AlphaFoldDB" id="A0A5J6F2J2"/>
<dbReference type="GO" id="GO:0046872">
    <property type="term" value="F:metal ion binding"/>
    <property type="evidence" value="ECO:0007669"/>
    <property type="project" value="UniProtKB-KW"/>
</dbReference>
<accession>A0A5J6F2J2</accession>
<feature type="domain" description="Amidohydrolase-related" evidence="4">
    <location>
        <begin position="76"/>
        <end position="442"/>
    </location>
</feature>
<dbReference type="Gene3D" id="2.30.40.10">
    <property type="entry name" value="Urease, subunit C, domain 1"/>
    <property type="match status" value="1"/>
</dbReference>
<dbReference type="OrthoDB" id="3189065at2"/>
<dbReference type="Proteomes" id="UP000326178">
    <property type="component" value="Chromosome"/>
</dbReference>
<organism evidence="6 7">
    <name type="scientific">Streptomyces nitrosporeus</name>
    <dbReference type="NCBI Taxonomy" id="28894"/>
    <lineage>
        <taxon>Bacteria</taxon>
        <taxon>Bacillati</taxon>
        <taxon>Actinomycetota</taxon>
        <taxon>Actinomycetes</taxon>
        <taxon>Kitasatosporales</taxon>
        <taxon>Streptomycetaceae</taxon>
        <taxon>Streptomyces</taxon>
    </lineage>
</organism>
<dbReference type="InterPro" id="IPR054418">
    <property type="entry name" value="MQNX/HUTI_composite_N"/>
</dbReference>
<reference evidence="6 7" key="1">
    <citation type="submission" date="2017-09" db="EMBL/GenBank/DDBJ databases">
        <authorList>
            <person name="Lee N."/>
            <person name="Cho B.-K."/>
        </authorList>
    </citation>
    <scope>NUCLEOTIDE SEQUENCE [LARGE SCALE GENOMIC DNA]</scope>
    <source>
        <strain evidence="6 7">ATCC 12769</strain>
    </source>
</reference>
<keyword evidence="2 6" id="KW-0378">Hydrolase</keyword>
<dbReference type="InterPro" id="IPR050287">
    <property type="entry name" value="MTA/SAH_deaminase"/>
</dbReference>
<name>A0A5J6F2J2_9ACTN</name>
<dbReference type="KEGG" id="snk:CP967_00340"/>
<evidence type="ECO:0000256" key="3">
    <source>
        <dbReference type="ARBA" id="ARBA00022833"/>
    </source>
</evidence>
<evidence type="ECO:0000313" key="6">
    <source>
        <dbReference type="EMBL" id="QEU70618.1"/>
    </source>
</evidence>
<evidence type="ECO:0000259" key="4">
    <source>
        <dbReference type="Pfam" id="PF01979"/>
    </source>
</evidence>
<dbReference type="Gene3D" id="3.20.20.140">
    <property type="entry name" value="Metal-dependent hydrolases"/>
    <property type="match status" value="1"/>
</dbReference>
<keyword evidence="7" id="KW-1185">Reference proteome</keyword>
<evidence type="ECO:0000313" key="7">
    <source>
        <dbReference type="Proteomes" id="UP000326178"/>
    </source>
</evidence>
<sequence>MPYPPLGASTAPRDCDLLLTGGHVLTPDPEDTGRTVTYEDGAVAVDAGRIVAVGSAATLRRAFRARRDIDCTGRAVLPGFTDAHTHLFQSLARGLGDGMAIWPWLRTFMWPYAIAVTPQDARVAVRLGAAEAARAGITTVVDHHYAPTDTETVLAVADAIEETGLRGAVARGMLGDRTAVAESRGLPTALYRYSTAEELRITAECLASRPAGSRVQVWPAPLNLSYGDPDLVHGAVEQARGAGVRWHTHCSEGAKDPESYLDAYGIRPVAWLEKEGLLDTRATLAHAVWLDEEEIAAVGARRASVAHNPVSNASLASGSMPLAALRAAGATVALGTDGPCAGGRQDMFEVMKQMLFTQRLATLDPASVRCEDALTAATLGGARSTGAAPGAGLVARGAPADLAIVDVSGTARHAPLNRLGAHLVHTAQSSDVVMTIVAGEVVFEDGRCTRIDEEELYAHAREHAAALTRRADITDHTFQGVSPC</sequence>
<dbReference type="EMBL" id="CP023702">
    <property type="protein sequence ID" value="QEU70618.1"/>
    <property type="molecule type" value="Genomic_DNA"/>
</dbReference>
<dbReference type="InterPro" id="IPR032466">
    <property type="entry name" value="Metal_Hydrolase"/>
</dbReference>
<dbReference type="PANTHER" id="PTHR43794">
    <property type="entry name" value="AMINOHYDROLASE SSNA-RELATED"/>
    <property type="match status" value="1"/>
</dbReference>
<gene>
    <name evidence="6" type="ORF">CP967_00340</name>
</gene>
<dbReference type="SUPFAM" id="SSF51338">
    <property type="entry name" value="Composite domain of metallo-dependent hydrolases"/>
    <property type="match status" value="1"/>
</dbReference>
<evidence type="ECO:0000259" key="5">
    <source>
        <dbReference type="Pfam" id="PF22039"/>
    </source>
</evidence>
<evidence type="ECO:0000256" key="1">
    <source>
        <dbReference type="ARBA" id="ARBA00022723"/>
    </source>
</evidence>
<dbReference type="InterPro" id="IPR006680">
    <property type="entry name" value="Amidohydro-rel"/>
</dbReference>
<dbReference type="RefSeq" id="WP_150485976.1">
    <property type="nucleotide sequence ID" value="NZ_BMUV01000011.1"/>
</dbReference>
<keyword evidence="3" id="KW-0862">Zinc</keyword>
<keyword evidence="1" id="KW-0479">Metal-binding</keyword>
<evidence type="ECO:0000256" key="2">
    <source>
        <dbReference type="ARBA" id="ARBA00022801"/>
    </source>
</evidence>
<feature type="domain" description="Aminodeoxyfutalosine deaminase/Imidazolonepropionase-like composite" evidence="5">
    <location>
        <begin position="41"/>
        <end position="63"/>
    </location>
</feature>
<dbReference type="PANTHER" id="PTHR43794:SF11">
    <property type="entry name" value="AMIDOHYDROLASE-RELATED DOMAIN-CONTAINING PROTEIN"/>
    <property type="match status" value="1"/>
</dbReference>
<dbReference type="InterPro" id="IPR011059">
    <property type="entry name" value="Metal-dep_hydrolase_composite"/>
</dbReference>